<dbReference type="AlphaFoldDB" id="A0AB34JZA9"/>
<accession>A0AB34JZA9</accession>
<comment type="caution">
    <text evidence="1">The sequence shown here is derived from an EMBL/GenBank/DDBJ whole genome shotgun (WGS) entry which is preliminary data.</text>
</comment>
<proteinExistence type="predicted"/>
<evidence type="ECO:0000313" key="2">
    <source>
        <dbReference type="Proteomes" id="UP001515480"/>
    </source>
</evidence>
<keyword evidence="2" id="KW-1185">Reference proteome</keyword>
<gene>
    <name evidence="1" type="ORF">AB1Y20_008927</name>
</gene>
<dbReference type="Proteomes" id="UP001515480">
    <property type="component" value="Unassembled WGS sequence"/>
</dbReference>
<dbReference type="EMBL" id="JBGBPQ010000002">
    <property type="protein sequence ID" value="KAL1527538.1"/>
    <property type="molecule type" value="Genomic_DNA"/>
</dbReference>
<sequence length="227" mass="25518">MRPQPDGVILLERRALGRCTSLAGETDHPTFAPLPDELHGRLVWRVDDTHRRWSSCGWRSMRRRSLRAVRAKFDAAGVPLRAFNIARSELHTFDEVRAFMEELGVLKLAAQSDAMLELWRCEDHAELHNGLASRAEARAAAAVNLESKVSDEREANVEAFCKMDEEEEGACLVRRWWSTWRCSYGTSCELALLKGRLALRLTPDTASAASRTRAVAELMDELVADGL</sequence>
<name>A0AB34JZA9_PRYPA</name>
<organism evidence="1 2">
    <name type="scientific">Prymnesium parvum</name>
    <name type="common">Toxic golden alga</name>
    <dbReference type="NCBI Taxonomy" id="97485"/>
    <lineage>
        <taxon>Eukaryota</taxon>
        <taxon>Haptista</taxon>
        <taxon>Haptophyta</taxon>
        <taxon>Prymnesiophyceae</taxon>
        <taxon>Prymnesiales</taxon>
        <taxon>Prymnesiaceae</taxon>
        <taxon>Prymnesium</taxon>
    </lineage>
</organism>
<evidence type="ECO:0000313" key="1">
    <source>
        <dbReference type="EMBL" id="KAL1527538.1"/>
    </source>
</evidence>
<protein>
    <submittedName>
        <fullName evidence="1">Uncharacterized protein</fullName>
    </submittedName>
</protein>
<reference evidence="1 2" key="1">
    <citation type="journal article" date="2024" name="Science">
        <title>Giant polyketide synthase enzymes in the biosynthesis of giant marine polyether toxins.</title>
        <authorList>
            <person name="Fallon T.R."/>
            <person name="Shende V.V."/>
            <person name="Wierzbicki I.H."/>
            <person name="Pendleton A.L."/>
            <person name="Watervoot N.F."/>
            <person name="Auber R.P."/>
            <person name="Gonzalez D.J."/>
            <person name="Wisecaver J.H."/>
            <person name="Moore B.S."/>
        </authorList>
    </citation>
    <scope>NUCLEOTIDE SEQUENCE [LARGE SCALE GENOMIC DNA]</scope>
    <source>
        <strain evidence="1 2">12B1</strain>
    </source>
</reference>